<dbReference type="Pfam" id="PF05506">
    <property type="entry name" value="PLipase_C_C"/>
    <property type="match status" value="1"/>
</dbReference>
<evidence type="ECO:0000256" key="4">
    <source>
        <dbReference type="SAM" id="Coils"/>
    </source>
</evidence>
<evidence type="ECO:0000256" key="2">
    <source>
        <dbReference type="ARBA" id="ARBA00012018"/>
    </source>
</evidence>
<dbReference type="Proteomes" id="UP000007435">
    <property type="component" value="Chromosome"/>
</dbReference>
<sequence length="780" mass="90195">MESRRDFIKMAGLIAGGMLVPDSLVKAANIAPKPGSTVWDADHVVILMQENRSFDHSYGALKGVRGFRDPRAMTLPSGRKVWFQSNEKGETYVPFRLDIKDTRATWMRDLPHSWENQVRARNGGRYDQWLKAKQSGEDIYKHVPLTLGHFTREDIPFYYAFADAFTVCDQNFSSSLTGTTPNRLYLWSGTIRENADAKANVKNEDIQYRIPAKWKSFPERLEEAGIDWRIYQNELSLNMGLSDEEESWLANFTDNPIEWFTSYQVRFHEAYRTYIKERLEYLNKLEVLNEDQKREKTRLAEEVVKYTQDKFEALDSFTKSIHKKAFTTNKEHELYHKLAKIKTPNGTEMDVPAGDVLYQFRKDVQEGKLPPISWLVAPQNFSDHPSAPWYGAWYVSEVLDILTKNPEVWQKTVFILCYDENDGYFDHVPPFVAPSSGMTSKGISTADEMVLEKHERERPYENIETGPIGLGYRVPLVIASPWSRGGKVCSEVFDHTSILMFLEKFIQKRYKKNIQEENISAWRRTICGDLSSVFSDYSEGNSPKPVDQYEWVSSLREARYKVIPSNFRPLKEEEIRDFSPESEYMPQQEKGIKPACPIPYELHADIVDGQLVMAMAPTFEGKGAPFMVNFFGKDFIQKHYTVHRGHAQHDLIPEDTKRMEIYGPNGFYRNFDLGLTWIEIRSIYPKNRKGTPFGDIEFDLINKSEQNLKVTIKDLSYGLEDHEVTIKKGGSKRISTNLKFTYHWYDFGFFVEGKRVAQYCGHVETGKLSYTDPKMGGVLS</sequence>
<evidence type="ECO:0000259" key="5">
    <source>
        <dbReference type="Pfam" id="PF05506"/>
    </source>
</evidence>
<dbReference type="eggNOG" id="COG3511">
    <property type="taxonomic scope" value="Bacteria"/>
</dbReference>
<evidence type="ECO:0000313" key="6">
    <source>
        <dbReference type="EMBL" id="ADQ18551.1"/>
    </source>
</evidence>
<accession>E4RSI1</accession>
<dbReference type="PANTHER" id="PTHR31956">
    <property type="entry name" value="NON-SPECIFIC PHOSPHOLIPASE C4-RELATED"/>
    <property type="match status" value="1"/>
</dbReference>
<dbReference type="PROSITE" id="PS51318">
    <property type="entry name" value="TAT"/>
    <property type="match status" value="1"/>
</dbReference>
<dbReference type="InterPro" id="IPR006311">
    <property type="entry name" value="TAT_signal"/>
</dbReference>
<dbReference type="OrthoDB" id="980947at2"/>
<dbReference type="EMBL" id="CP002305">
    <property type="protein sequence ID" value="ADQ18551.1"/>
    <property type="molecule type" value="Genomic_DNA"/>
</dbReference>
<feature type="coiled-coil region" evidence="4">
    <location>
        <begin position="282"/>
        <end position="309"/>
    </location>
</feature>
<gene>
    <name evidence="6" type="ordered locus">Lbys_2889</name>
</gene>
<dbReference type="Pfam" id="PF04185">
    <property type="entry name" value="Phosphoesterase"/>
    <property type="match status" value="1"/>
</dbReference>
<dbReference type="RefSeq" id="WP_013409583.1">
    <property type="nucleotide sequence ID" value="NC_014655.1"/>
</dbReference>
<dbReference type="KEGG" id="lby:Lbys_2889"/>
<dbReference type="GO" id="GO:0034480">
    <property type="term" value="F:phosphatidylcholine phospholipase C activity"/>
    <property type="evidence" value="ECO:0007669"/>
    <property type="project" value="UniProtKB-EC"/>
</dbReference>
<keyword evidence="7" id="KW-1185">Reference proteome</keyword>
<dbReference type="NCBIfam" id="TIGR03396">
    <property type="entry name" value="PC_PLC"/>
    <property type="match status" value="1"/>
</dbReference>
<protein>
    <recommendedName>
        <fullName evidence="2">phospholipase C</fullName>
        <ecNumber evidence="2">3.1.4.3</ecNumber>
    </recommendedName>
</protein>
<reference key="1">
    <citation type="submission" date="2010-11" db="EMBL/GenBank/DDBJ databases">
        <title>The complete genome of Leadbetterella byssophila DSM 17132.</title>
        <authorList>
            <consortium name="US DOE Joint Genome Institute (JGI-PGF)"/>
            <person name="Lucas S."/>
            <person name="Copeland A."/>
            <person name="Lapidus A."/>
            <person name="Glavina del Rio T."/>
            <person name="Dalin E."/>
            <person name="Tice H."/>
            <person name="Bruce D."/>
            <person name="Goodwin L."/>
            <person name="Pitluck S."/>
            <person name="Kyrpides N."/>
            <person name="Mavromatis K."/>
            <person name="Ivanova N."/>
            <person name="Teshima H."/>
            <person name="Brettin T."/>
            <person name="Detter J.C."/>
            <person name="Han C."/>
            <person name="Tapia R."/>
            <person name="Land M."/>
            <person name="Hauser L."/>
            <person name="Markowitz V."/>
            <person name="Cheng J.-F."/>
            <person name="Hugenholtz P."/>
            <person name="Woyke T."/>
            <person name="Wu D."/>
            <person name="Tindall B."/>
            <person name="Pomrenke H.G."/>
            <person name="Brambilla E."/>
            <person name="Klenk H.-P."/>
            <person name="Eisen J.A."/>
        </authorList>
    </citation>
    <scope>NUCLEOTIDE SEQUENCE [LARGE SCALE GENOMIC DNA]</scope>
    <source>
        <strain>DSM 17132</strain>
    </source>
</reference>
<dbReference type="InterPro" id="IPR008475">
    <property type="entry name" value="PLipase_C_C"/>
</dbReference>
<proteinExistence type="inferred from homology"/>
<dbReference type="STRING" id="649349.Lbys_2889"/>
<evidence type="ECO:0000313" key="7">
    <source>
        <dbReference type="Proteomes" id="UP000007435"/>
    </source>
</evidence>
<comment type="similarity">
    <text evidence="1">Belongs to the bacterial phospholipase C family.</text>
</comment>
<dbReference type="AlphaFoldDB" id="E4RSI1"/>
<name>E4RSI1_LEAB4</name>
<evidence type="ECO:0000256" key="3">
    <source>
        <dbReference type="ARBA" id="ARBA00022801"/>
    </source>
</evidence>
<feature type="domain" description="Bacterial phospholipase C C-terminal" evidence="5">
    <location>
        <begin position="594"/>
        <end position="671"/>
    </location>
</feature>
<evidence type="ECO:0000256" key="1">
    <source>
        <dbReference type="ARBA" id="ARBA00009717"/>
    </source>
</evidence>
<reference evidence="6 7" key="2">
    <citation type="journal article" date="2011" name="Stand. Genomic Sci.">
        <title>Complete genome sequence of Leadbetterella byssophila type strain (4M15).</title>
        <authorList>
            <person name="Abt B."/>
            <person name="Teshima H."/>
            <person name="Lucas S."/>
            <person name="Lapidus A."/>
            <person name="Del Rio T.G."/>
            <person name="Nolan M."/>
            <person name="Tice H."/>
            <person name="Cheng J.F."/>
            <person name="Pitluck S."/>
            <person name="Liolios K."/>
            <person name="Pagani I."/>
            <person name="Ivanova N."/>
            <person name="Mavromatis K."/>
            <person name="Pati A."/>
            <person name="Tapia R."/>
            <person name="Han C."/>
            <person name="Goodwin L."/>
            <person name="Chen A."/>
            <person name="Palaniappan K."/>
            <person name="Land M."/>
            <person name="Hauser L."/>
            <person name="Chang Y.J."/>
            <person name="Jeffries C.D."/>
            <person name="Rohde M."/>
            <person name="Goker M."/>
            <person name="Tindall B.J."/>
            <person name="Detter J.C."/>
            <person name="Woyke T."/>
            <person name="Bristow J."/>
            <person name="Eisen J.A."/>
            <person name="Markowitz V."/>
            <person name="Hugenholtz P."/>
            <person name="Klenk H.P."/>
            <person name="Kyrpides N.C."/>
        </authorList>
    </citation>
    <scope>NUCLEOTIDE SEQUENCE [LARGE SCALE GENOMIC DNA]</scope>
    <source>
        <strain evidence="7">DSM 17132 / JCM 16389 / KACC 11308 / NBRC 106382 / 4M15</strain>
    </source>
</reference>
<keyword evidence="4" id="KW-0175">Coiled coil</keyword>
<organism evidence="6 7">
    <name type="scientific">Leadbetterella byssophila (strain DSM 17132 / JCM 16389 / KACC 11308 / NBRC 106382 / 4M15)</name>
    <dbReference type="NCBI Taxonomy" id="649349"/>
    <lineage>
        <taxon>Bacteria</taxon>
        <taxon>Pseudomonadati</taxon>
        <taxon>Bacteroidota</taxon>
        <taxon>Cytophagia</taxon>
        <taxon>Cytophagales</taxon>
        <taxon>Leadbetterellaceae</taxon>
        <taxon>Leadbetterella</taxon>
    </lineage>
</organism>
<keyword evidence="3 6" id="KW-0378">Hydrolase</keyword>
<dbReference type="Gene3D" id="3.40.720.10">
    <property type="entry name" value="Alkaline Phosphatase, subunit A"/>
    <property type="match status" value="2"/>
</dbReference>
<dbReference type="InterPro" id="IPR017767">
    <property type="entry name" value="PC-PLC"/>
</dbReference>
<dbReference type="PANTHER" id="PTHR31956:SF1">
    <property type="entry name" value="NON-SPECIFIC PHOSPHOLIPASE C1"/>
    <property type="match status" value="1"/>
</dbReference>
<dbReference type="GO" id="GO:0016042">
    <property type="term" value="P:lipid catabolic process"/>
    <property type="evidence" value="ECO:0007669"/>
    <property type="project" value="InterPro"/>
</dbReference>
<dbReference type="SUPFAM" id="SSF53649">
    <property type="entry name" value="Alkaline phosphatase-like"/>
    <property type="match status" value="1"/>
</dbReference>
<dbReference type="InterPro" id="IPR007312">
    <property type="entry name" value="Phosphoesterase"/>
</dbReference>
<dbReference type="HOGENOM" id="CLU_008770_1_0_10"/>
<dbReference type="InterPro" id="IPR017850">
    <property type="entry name" value="Alkaline_phosphatase_core_sf"/>
</dbReference>
<dbReference type="EC" id="3.1.4.3" evidence="2"/>